<comment type="caution">
    <text evidence="1">The sequence shown here is derived from an EMBL/GenBank/DDBJ whole genome shotgun (WGS) entry which is preliminary data.</text>
</comment>
<reference evidence="1 2" key="1">
    <citation type="journal article" date="2021" name="Sci. Rep.">
        <title>The genome of the diatom Chaetoceros tenuissimus carries an ancient integrated fragment of an extant virus.</title>
        <authorList>
            <person name="Hongo Y."/>
            <person name="Kimura K."/>
            <person name="Takaki Y."/>
            <person name="Yoshida Y."/>
            <person name="Baba S."/>
            <person name="Kobayashi G."/>
            <person name="Nagasaki K."/>
            <person name="Hano T."/>
            <person name="Tomaru Y."/>
        </authorList>
    </citation>
    <scope>NUCLEOTIDE SEQUENCE [LARGE SCALE GENOMIC DNA]</scope>
    <source>
        <strain evidence="1 2">NIES-3715</strain>
    </source>
</reference>
<keyword evidence="2" id="KW-1185">Reference proteome</keyword>
<sequence>MWKSIAGIQDYNNRDSLTAQRTLVENIQKITNEYVNEPSEKVNIHPLSNLHSFHDDMKDRSGCNCCSFLKYLKYYACFNCCSSSKAVMKQKEWSERFDKNFSIKIQNQEETDANSEQKLRNFYIKKRVKRAIQLKTRKAEELRGPIFWYSSSEKIFALMSGALGLLLNTGNFTLTTDGLDTDGAVRSAFSKLLSKSSLFSTTFMTMSSTFGAGLAARGYREECNDLWAAAIALDDLYIEFFKRKMKADEEEDTGNTSFENLQENDNTNDELSMWEQFVIDFESIHQTQRLKTLTRQVEKAKKKKLSNKHSSVSND</sequence>
<gene>
    <name evidence="1" type="ORF">CTEN210_12929</name>
</gene>
<dbReference type="EMBL" id="BLLK01000052">
    <property type="protein sequence ID" value="GFH56453.1"/>
    <property type="molecule type" value="Genomic_DNA"/>
</dbReference>
<dbReference type="AlphaFoldDB" id="A0AAD3D2A3"/>
<proteinExistence type="predicted"/>
<protein>
    <submittedName>
        <fullName evidence="1">Uncharacterized protein</fullName>
    </submittedName>
</protein>
<name>A0AAD3D2A3_9STRA</name>
<evidence type="ECO:0000313" key="2">
    <source>
        <dbReference type="Proteomes" id="UP001054902"/>
    </source>
</evidence>
<evidence type="ECO:0000313" key="1">
    <source>
        <dbReference type="EMBL" id="GFH56453.1"/>
    </source>
</evidence>
<organism evidence="1 2">
    <name type="scientific">Chaetoceros tenuissimus</name>
    <dbReference type="NCBI Taxonomy" id="426638"/>
    <lineage>
        <taxon>Eukaryota</taxon>
        <taxon>Sar</taxon>
        <taxon>Stramenopiles</taxon>
        <taxon>Ochrophyta</taxon>
        <taxon>Bacillariophyta</taxon>
        <taxon>Coscinodiscophyceae</taxon>
        <taxon>Chaetocerotophycidae</taxon>
        <taxon>Chaetocerotales</taxon>
        <taxon>Chaetocerotaceae</taxon>
        <taxon>Chaetoceros</taxon>
    </lineage>
</organism>
<accession>A0AAD3D2A3</accession>
<dbReference type="Proteomes" id="UP001054902">
    <property type="component" value="Unassembled WGS sequence"/>
</dbReference>